<feature type="domain" description="TfoX N-terminal" evidence="2">
    <location>
        <begin position="23"/>
        <end position="105"/>
    </location>
</feature>
<accession>A0ABT7MXP4</accession>
<gene>
    <name evidence="3" type="ORF">QSV35_07630</name>
</gene>
<proteinExistence type="predicted"/>
<protein>
    <submittedName>
        <fullName evidence="3">TfoX/Sxy family protein</fullName>
    </submittedName>
</protein>
<name>A0ABT7MXP4_9MICO</name>
<dbReference type="Proteomes" id="UP001235064">
    <property type="component" value="Unassembled WGS sequence"/>
</dbReference>
<keyword evidence="4" id="KW-1185">Reference proteome</keyword>
<dbReference type="InterPro" id="IPR007076">
    <property type="entry name" value="TfoX_N"/>
</dbReference>
<dbReference type="EMBL" id="JASXSZ010000002">
    <property type="protein sequence ID" value="MDL9979200.1"/>
    <property type="molecule type" value="Genomic_DNA"/>
</dbReference>
<dbReference type="SUPFAM" id="SSF159894">
    <property type="entry name" value="YgaC/TfoX-N like"/>
    <property type="match status" value="1"/>
</dbReference>
<dbReference type="RefSeq" id="WP_286288064.1">
    <property type="nucleotide sequence ID" value="NZ_JASXSZ010000002.1"/>
</dbReference>
<comment type="caution">
    <text evidence="3">The sequence shown here is derived from an EMBL/GenBank/DDBJ whole genome shotgun (WGS) entry which is preliminary data.</text>
</comment>
<evidence type="ECO:0000313" key="3">
    <source>
        <dbReference type="EMBL" id="MDL9979200.1"/>
    </source>
</evidence>
<evidence type="ECO:0000259" key="2">
    <source>
        <dbReference type="Pfam" id="PF04993"/>
    </source>
</evidence>
<organism evidence="3 4">
    <name type="scientific">Microbacterium candidum</name>
    <dbReference type="NCBI Taxonomy" id="3041922"/>
    <lineage>
        <taxon>Bacteria</taxon>
        <taxon>Bacillati</taxon>
        <taxon>Actinomycetota</taxon>
        <taxon>Actinomycetes</taxon>
        <taxon>Micrococcales</taxon>
        <taxon>Microbacteriaceae</taxon>
        <taxon>Microbacterium</taxon>
    </lineage>
</organism>
<sequence>MEIPRPSDEVKEFFRSVIPEGPDVVVKPMFGNLGAFVNGNMFAGLFGDDIGVRVLDETRLAELGAIPGTGPFGPAEHAMGGYTSLPRDWRQTPERASEWIAVALEDVSRLPAKQPKPRAPRKKE</sequence>
<evidence type="ECO:0000256" key="1">
    <source>
        <dbReference type="SAM" id="MobiDB-lite"/>
    </source>
</evidence>
<reference evidence="3 4" key="1">
    <citation type="submission" date="2023-06" db="EMBL/GenBank/DDBJ databases">
        <title>Microbacterium sp. nov., isolated from a waste landfill.</title>
        <authorList>
            <person name="Wen W."/>
        </authorList>
    </citation>
    <scope>NUCLEOTIDE SEQUENCE [LARGE SCALE GENOMIC DNA]</scope>
    <source>
        <strain evidence="3 4">ASV49</strain>
    </source>
</reference>
<evidence type="ECO:0000313" key="4">
    <source>
        <dbReference type="Proteomes" id="UP001235064"/>
    </source>
</evidence>
<feature type="region of interest" description="Disordered" evidence="1">
    <location>
        <begin position="65"/>
        <end position="88"/>
    </location>
</feature>
<dbReference type="Pfam" id="PF04993">
    <property type="entry name" value="TfoX_N"/>
    <property type="match status" value="1"/>
</dbReference>
<dbReference type="Gene3D" id="3.30.1460.30">
    <property type="entry name" value="YgaC/TfoX-N like chaperone"/>
    <property type="match status" value="1"/>
</dbReference>